<protein>
    <submittedName>
        <fullName evidence="5">Uncharacterized protein</fullName>
    </submittedName>
</protein>
<dbReference type="Proteomes" id="UP001345963">
    <property type="component" value="Unassembled WGS sequence"/>
</dbReference>
<comment type="caution">
    <text evidence="5">The sequence shown here is derived from an EMBL/GenBank/DDBJ whole genome shotgun (WGS) entry which is preliminary data.</text>
</comment>
<keyword evidence="4" id="KW-0732">Signal</keyword>
<keyword evidence="3" id="KW-0393">Immunoglobulin domain</keyword>
<name>A0ABU7BVQ1_9TELE</name>
<dbReference type="PANTHER" id="PTHR11890">
    <property type="entry name" value="INTERLEUKIN-1 RECEPTOR FAMILY MEMBER"/>
    <property type="match status" value="1"/>
</dbReference>
<feature type="non-terminal residue" evidence="5">
    <location>
        <position position="180"/>
    </location>
</feature>
<feature type="signal peptide" evidence="4">
    <location>
        <begin position="1"/>
        <end position="26"/>
    </location>
</feature>
<evidence type="ECO:0000256" key="4">
    <source>
        <dbReference type="SAM" id="SignalP"/>
    </source>
</evidence>
<dbReference type="PANTHER" id="PTHR11890:SF3">
    <property type="entry name" value="INTERLEUKIN-1 RECEPTOR TYPE 2"/>
    <property type="match status" value="1"/>
</dbReference>
<evidence type="ECO:0000313" key="6">
    <source>
        <dbReference type="Proteomes" id="UP001345963"/>
    </source>
</evidence>
<keyword evidence="6" id="KW-1185">Reference proteome</keyword>
<reference evidence="5 6" key="1">
    <citation type="submission" date="2021-07" db="EMBL/GenBank/DDBJ databases">
        <authorList>
            <person name="Palmer J.M."/>
        </authorList>
    </citation>
    <scope>NUCLEOTIDE SEQUENCE [LARGE SCALE GENOMIC DNA]</scope>
    <source>
        <strain evidence="5 6">AT_MEX2019</strain>
        <tissue evidence="5">Muscle</tissue>
    </source>
</reference>
<keyword evidence="1" id="KW-1015">Disulfide bond</keyword>
<dbReference type="InterPro" id="IPR015621">
    <property type="entry name" value="IL-1_rcpt_fam"/>
</dbReference>
<organism evidence="5 6">
    <name type="scientific">Ataeniobius toweri</name>
    <dbReference type="NCBI Taxonomy" id="208326"/>
    <lineage>
        <taxon>Eukaryota</taxon>
        <taxon>Metazoa</taxon>
        <taxon>Chordata</taxon>
        <taxon>Craniata</taxon>
        <taxon>Vertebrata</taxon>
        <taxon>Euteleostomi</taxon>
        <taxon>Actinopterygii</taxon>
        <taxon>Neopterygii</taxon>
        <taxon>Teleostei</taxon>
        <taxon>Neoteleostei</taxon>
        <taxon>Acanthomorphata</taxon>
        <taxon>Ovalentaria</taxon>
        <taxon>Atherinomorphae</taxon>
        <taxon>Cyprinodontiformes</taxon>
        <taxon>Goodeidae</taxon>
        <taxon>Ataeniobius</taxon>
    </lineage>
</organism>
<evidence type="ECO:0000256" key="1">
    <source>
        <dbReference type="ARBA" id="ARBA00023157"/>
    </source>
</evidence>
<dbReference type="InterPro" id="IPR036179">
    <property type="entry name" value="Ig-like_dom_sf"/>
</dbReference>
<keyword evidence="2" id="KW-0325">Glycoprotein</keyword>
<gene>
    <name evidence="5" type="ORF">ATANTOWER_032820</name>
</gene>
<evidence type="ECO:0000256" key="2">
    <source>
        <dbReference type="ARBA" id="ARBA00023180"/>
    </source>
</evidence>
<sequence length="180" mass="20344">MGLRSSLESLLLFLWISGICAGLAKAEFLHKENCTNYELQFERVFSVPGEVAMLNSTLLSPDVFNFTTVPFNITWYSTKTGQEITNETGQVLVLRETLWFLNTTMDDDGEYVTILRTPSQCYMQSTKLLVDPPVAGECGRPQKACQELTEGVADTLNCPLREYIDTLDSYGIRSSLKWYK</sequence>
<evidence type="ECO:0000256" key="3">
    <source>
        <dbReference type="ARBA" id="ARBA00023319"/>
    </source>
</evidence>
<dbReference type="InterPro" id="IPR013783">
    <property type="entry name" value="Ig-like_fold"/>
</dbReference>
<accession>A0ABU7BVQ1</accession>
<dbReference type="SUPFAM" id="SSF48726">
    <property type="entry name" value="Immunoglobulin"/>
    <property type="match status" value="1"/>
</dbReference>
<dbReference type="Gene3D" id="2.60.40.10">
    <property type="entry name" value="Immunoglobulins"/>
    <property type="match status" value="1"/>
</dbReference>
<proteinExistence type="predicted"/>
<feature type="chain" id="PRO_5045412470" evidence="4">
    <location>
        <begin position="27"/>
        <end position="180"/>
    </location>
</feature>
<evidence type="ECO:0000313" key="5">
    <source>
        <dbReference type="EMBL" id="MED6254757.1"/>
    </source>
</evidence>
<dbReference type="EMBL" id="JAHUTI010069828">
    <property type="protein sequence ID" value="MED6254757.1"/>
    <property type="molecule type" value="Genomic_DNA"/>
</dbReference>